<evidence type="ECO:0000259" key="7">
    <source>
        <dbReference type="PROSITE" id="PS51380"/>
    </source>
</evidence>
<comment type="subcellular location">
    <subcellularLocation>
        <location evidence="1">Membrane</location>
        <topology evidence="1">Multi-pass membrane protein</topology>
    </subcellularLocation>
</comment>
<keyword evidence="3 6" id="KW-1133">Transmembrane helix</keyword>
<organism evidence="8 9">
    <name type="scientific">Paecilomyces lecythidis</name>
    <dbReference type="NCBI Taxonomy" id="3004212"/>
    <lineage>
        <taxon>Eukaryota</taxon>
        <taxon>Fungi</taxon>
        <taxon>Dikarya</taxon>
        <taxon>Ascomycota</taxon>
        <taxon>Pezizomycotina</taxon>
        <taxon>Eurotiomycetes</taxon>
        <taxon>Eurotiomycetidae</taxon>
        <taxon>Eurotiales</taxon>
        <taxon>Thermoascaceae</taxon>
        <taxon>Paecilomyces</taxon>
    </lineage>
</organism>
<dbReference type="Proteomes" id="UP001583193">
    <property type="component" value="Unassembled WGS sequence"/>
</dbReference>
<feature type="region of interest" description="Disordered" evidence="5">
    <location>
        <begin position="286"/>
        <end position="341"/>
    </location>
</feature>
<dbReference type="Pfam" id="PF03124">
    <property type="entry name" value="EXS"/>
    <property type="match status" value="1"/>
</dbReference>
<sequence>MGNIELFFCLYAQGWNNPVQCNSSHSRLLGFFTTLPSVWRGLQCLRRYRDSKNAFPHLANFAKYTCGILYYMTLSLYRIHKYTKYQALFITFAFVNAIYTSVWDIAMDWSLCNPYAKNRFLREILAFRKAWIYYVAMVLDVIIRFNWIFYAIFASDMQHSAVLSFFVSLSEVCRRGMWTIFRVENEHCTNVHLFRASRDIPLPYPIPSELPPSSAEVPSSMQGVQLQERPTTAAAAAESTSIDVEHGLQPGTRPSIRQRHISLVDGINRIGNIVTIAHAQDFVRKKKPDPLSGNEMRHQESHTPDTSEDEDEGDSGPADEAAILEELPSPRALDEDRYARH</sequence>
<evidence type="ECO:0000256" key="1">
    <source>
        <dbReference type="ARBA" id="ARBA00004141"/>
    </source>
</evidence>
<feature type="transmembrane region" description="Helical" evidence="6">
    <location>
        <begin position="61"/>
        <end position="80"/>
    </location>
</feature>
<accession>A0ABR3XKY6</accession>
<keyword evidence="9" id="KW-1185">Reference proteome</keyword>
<dbReference type="InterPro" id="IPR004342">
    <property type="entry name" value="EXS_C"/>
</dbReference>
<feature type="transmembrane region" description="Helical" evidence="6">
    <location>
        <begin position="131"/>
        <end position="153"/>
    </location>
</feature>
<feature type="transmembrane region" description="Helical" evidence="6">
    <location>
        <begin position="87"/>
        <end position="111"/>
    </location>
</feature>
<reference evidence="8 9" key="1">
    <citation type="journal article" date="2024" name="IMA Fungus">
        <title>IMA Genome - F19 : A genome assembly and annotation guide to empower mycologists, including annotated draft genome sequences of Ceratocystis pirilliformis, Diaporthe australafricana, Fusarium ophioides, Paecilomyces lecythidis, and Sporothrix stenoceras.</title>
        <authorList>
            <person name="Aylward J."/>
            <person name="Wilson A.M."/>
            <person name="Visagie C.M."/>
            <person name="Spraker J."/>
            <person name="Barnes I."/>
            <person name="Buitendag C."/>
            <person name="Ceriani C."/>
            <person name="Del Mar Angel L."/>
            <person name="du Plessis D."/>
            <person name="Fuchs T."/>
            <person name="Gasser K."/>
            <person name="Kramer D."/>
            <person name="Li W."/>
            <person name="Munsamy K."/>
            <person name="Piso A."/>
            <person name="Price J.L."/>
            <person name="Sonnekus B."/>
            <person name="Thomas C."/>
            <person name="van der Nest A."/>
            <person name="van Dijk A."/>
            <person name="van Heerden A."/>
            <person name="van Vuuren N."/>
            <person name="Yilmaz N."/>
            <person name="Duong T.A."/>
            <person name="van der Merwe N.A."/>
            <person name="Wingfield M.J."/>
            <person name="Wingfield B.D."/>
        </authorList>
    </citation>
    <scope>NUCLEOTIDE SEQUENCE [LARGE SCALE GENOMIC DNA]</scope>
    <source>
        <strain evidence="8 9">CMW 18167</strain>
    </source>
</reference>
<dbReference type="PANTHER" id="PTHR10783">
    <property type="entry name" value="XENOTROPIC AND POLYTROPIC RETROVIRUS RECEPTOR 1-RELATED"/>
    <property type="match status" value="1"/>
</dbReference>
<evidence type="ECO:0000256" key="2">
    <source>
        <dbReference type="ARBA" id="ARBA00022692"/>
    </source>
</evidence>
<evidence type="ECO:0000256" key="3">
    <source>
        <dbReference type="ARBA" id="ARBA00022989"/>
    </source>
</evidence>
<keyword evidence="4 6" id="KW-0472">Membrane</keyword>
<feature type="compositionally biased region" description="Basic and acidic residues" evidence="5">
    <location>
        <begin position="332"/>
        <end position="341"/>
    </location>
</feature>
<evidence type="ECO:0000313" key="9">
    <source>
        <dbReference type="Proteomes" id="UP001583193"/>
    </source>
</evidence>
<proteinExistence type="predicted"/>
<comment type="caution">
    <text evidence="8">The sequence shown here is derived from an EMBL/GenBank/DDBJ whole genome shotgun (WGS) entry which is preliminary data.</text>
</comment>
<keyword evidence="2 6" id="KW-0812">Transmembrane</keyword>
<dbReference type="EMBL" id="JAVDPF010000015">
    <property type="protein sequence ID" value="KAL1876639.1"/>
    <property type="molecule type" value="Genomic_DNA"/>
</dbReference>
<name>A0ABR3XKY6_9EURO</name>
<evidence type="ECO:0000256" key="4">
    <source>
        <dbReference type="ARBA" id="ARBA00023136"/>
    </source>
</evidence>
<evidence type="ECO:0000256" key="6">
    <source>
        <dbReference type="SAM" id="Phobius"/>
    </source>
</evidence>
<keyword evidence="8" id="KW-0675">Receptor</keyword>
<feature type="domain" description="EXS" evidence="7">
    <location>
        <begin position="20"/>
        <end position="214"/>
    </location>
</feature>
<evidence type="ECO:0000256" key="5">
    <source>
        <dbReference type="SAM" id="MobiDB-lite"/>
    </source>
</evidence>
<evidence type="ECO:0000313" key="8">
    <source>
        <dbReference type="EMBL" id="KAL1876639.1"/>
    </source>
</evidence>
<feature type="compositionally biased region" description="Basic and acidic residues" evidence="5">
    <location>
        <begin position="295"/>
        <end position="305"/>
    </location>
</feature>
<dbReference type="PANTHER" id="PTHR10783:SF103">
    <property type="entry name" value="SOLUTE CARRIER FAMILY 53 MEMBER 1"/>
    <property type="match status" value="1"/>
</dbReference>
<protein>
    <submittedName>
        <fullName evidence="8">Xenotropic and polytropic retrovirus receptor 1</fullName>
    </submittedName>
</protein>
<gene>
    <name evidence="8" type="primary">SYG1_2</name>
    <name evidence="8" type="ORF">Plec18167_005046</name>
</gene>
<dbReference type="PROSITE" id="PS51380">
    <property type="entry name" value="EXS"/>
    <property type="match status" value="1"/>
</dbReference>